<dbReference type="InterPro" id="IPR036388">
    <property type="entry name" value="WH-like_DNA-bd_sf"/>
</dbReference>
<name>A0A5R9G3T6_9BACL</name>
<evidence type="ECO:0000313" key="6">
    <source>
        <dbReference type="Proteomes" id="UP000309676"/>
    </source>
</evidence>
<evidence type="ECO:0000256" key="2">
    <source>
        <dbReference type="ARBA" id="ARBA00023125"/>
    </source>
</evidence>
<keyword evidence="1" id="KW-0805">Transcription regulation</keyword>
<evidence type="ECO:0000256" key="3">
    <source>
        <dbReference type="ARBA" id="ARBA00023163"/>
    </source>
</evidence>
<dbReference type="OrthoDB" id="9799175at2"/>
<dbReference type="Gene3D" id="1.10.10.10">
    <property type="entry name" value="Winged helix-like DNA-binding domain superfamily/Winged helix DNA-binding domain"/>
    <property type="match status" value="1"/>
</dbReference>
<dbReference type="InterPro" id="IPR001845">
    <property type="entry name" value="HTH_ArsR_DNA-bd_dom"/>
</dbReference>
<dbReference type="RefSeq" id="WP_138197641.1">
    <property type="nucleotide sequence ID" value="NZ_VCIW01000026.1"/>
</dbReference>
<reference evidence="5 6" key="1">
    <citation type="submission" date="2019-05" db="EMBL/GenBank/DDBJ databases">
        <authorList>
            <person name="Narsing Rao M.P."/>
            <person name="Li W.J."/>
        </authorList>
    </citation>
    <scope>NUCLEOTIDE SEQUENCE [LARGE SCALE GENOMIC DNA]</scope>
    <source>
        <strain evidence="5 6">SYSU_K30003</strain>
    </source>
</reference>
<dbReference type="AlphaFoldDB" id="A0A5R9G3T6"/>
<sequence length="114" mass="13267">MKNNTLFEMLAEPNRRAILERLRRKEHTVGELVAASGLSQPGVSKHLRLMREAGLVVVRRSGREQLYSLRPEPLRELDDWLQPYRRFWSSKLDRLERSLDEEAAGPASIDKDKE</sequence>
<dbReference type="InterPro" id="IPR011991">
    <property type="entry name" value="ArsR-like_HTH"/>
</dbReference>
<dbReference type="Pfam" id="PF01022">
    <property type="entry name" value="HTH_5"/>
    <property type="match status" value="1"/>
</dbReference>
<dbReference type="Proteomes" id="UP000309676">
    <property type="component" value="Unassembled WGS sequence"/>
</dbReference>
<dbReference type="InterPro" id="IPR051081">
    <property type="entry name" value="HTH_MetalResp_TranReg"/>
</dbReference>
<dbReference type="SUPFAM" id="SSF46785">
    <property type="entry name" value="Winged helix' DNA-binding domain"/>
    <property type="match status" value="1"/>
</dbReference>
<proteinExistence type="predicted"/>
<evidence type="ECO:0000256" key="1">
    <source>
        <dbReference type="ARBA" id="ARBA00023015"/>
    </source>
</evidence>
<keyword evidence="3" id="KW-0804">Transcription</keyword>
<dbReference type="PANTHER" id="PTHR33154:SF33">
    <property type="entry name" value="TRANSCRIPTIONAL REPRESSOR SDPR"/>
    <property type="match status" value="1"/>
</dbReference>
<dbReference type="EMBL" id="VCIW01000026">
    <property type="protein sequence ID" value="TLS48966.1"/>
    <property type="molecule type" value="Genomic_DNA"/>
</dbReference>
<comment type="caution">
    <text evidence="5">The sequence shown here is derived from an EMBL/GenBank/DDBJ whole genome shotgun (WGS) entry which is preliminary data.</text>
</comment>
<dbReference type="GO" id="GO:0003677">
    <property type="term" value="F:DNA binding"/>
    <property type="evidence" value="ECO:0007669"/>
    <property type="project" value="UniProtKB-KW"/>
</dbReference>
<gene>
    <name evidence="5" type="ORF">FE782_27900</name>
</gene>
<feature type="domain" description="HTH arsR-type" evidence="4">
    <location>
        <begin position="1"/>
        <end position="89"/>
    </location>
</feature>
<dbReference type="InterPro" id="IPR036390">
    <property type="entry name" value="WH_DNA-bd_sf"/>
</dbReference>
<accession>A0A5R9G3T6</accession>
<organism evidence="5 6">
    <name type="scientific">Paenibacillus antri</name>
    <dbReference type="NCBI Taxonomy" id="2582848"/>
    <lineage>
        <taxon>Bacteria</taxon>
        <taxon>Bacillati</taxon>
        <taxon>Bacillota</taxon>
        <taxon>Bacilli</taxon>
        <taxon>Bacillales</taxon>
        <taxon>Paenibacillaceae</taxon>
        <taxon>Paenibacillus</taxon>
    </lineage>
</organism>
<keyword evidence="2" id="KW-0238">DNA-binding</keyword>
<protein>
    <submittedName>
        <fullName evidence="5">Helix-turn-helix transcriptional regulator</fullName>
    </submittedName>
</protein>
<dbReference type="PROSITE" id="PS50987">
    <property type="entry name" value="HTH_ARSR_2"/>
    <property type="match status" value="1"/>
</dbReference>
<dbReference type="PRINTS" id="PR00778">
    <property type="entry name" value="HTHARSR"/>
</dbReference>
<dbReference type="GO" id="GO:0003700">
    <property type="term" value="F:DNA-binding transcription factor activity"/>
    <property type="evidence" value="ECO:0007669"/>
    <property type="project" value="InterPro"/>
</dbReference>
<dbReference type="SMART" id="SM00418">
    <property type="entry name" value="HTH_ARSR"/>
    <property type="match status" value="1"/>
</dbReference>
<keyword evidence="6" id="KW-1185">Reference proteome</keyword>
<evidence type="ECO:0000313" key="5">
    <source>
        <dbReference type="EMBL" id="TLS48966.1"/>
    </source>
</evidence>
<dbReference type="NCBIfam" id="NF033788">
    <property type="entry name" value="HTH_metalloreg"/>
    <property type="match status" value="1"/>
</dbReference>
<dbReference type="PANTHER" id="PTHR33154">
    <property type="entry name" value="TRANSCRIPTIONAL REGULATOR, ARSR FAMILY"/>
    <property type="match status" value="1"/>
</dbReference>
<evidence type="ECO:0000259" key="4">
    <source>
        <dbReference type="PROSITE" id="PS50987"/>
    </source>
</evidence>
<dbReference type="CDD" id="cd00090">
    <property type="entry name" value="HTH_ARSR"/>
    <property type="match status" value="1"/>
</dbReference>